<feature type="compositionally biased region" description="Low complexity" evidence="1">
    <location>
        <begin position="79"/>
        <end position="98"/>
    </location>
</feature>
<accession>A0A139H776</accession>
<feature type="region of interest" description="Disordered" evidence="1">
    <location>
        <begin position="416"/>
        <end position="435"/>
    </location>
</feature>
<dbReference type="OrthoDB" id="5336565at2759"/>
<feature type="region of interest" description="Disordered" evidence="1">
    <location>
        <begin position="386"/>
        <end position="408"/>
    </location>
</feature>
<protein>
    <submittedName>
        <fullName evidence="2">Uncharacterized protein</fullName>
    </submittedName>
</protein>
<feature type="region of interest" description="Disordered" evidence="1">
    <location>
        <begin position="79"/>
        <end position="118"/>
    </location>
</feature>
<feature type="compositionally biased region" description="Polar residues" evidence="1">
    <location>
        <begin position="99"/>
        <end position="118"/>
    </location>
</feature>
<evidence type="ECO:0000256" key="1">
    <source>
        <dbReference type="SAM" id="MobiDB-lite"/>
    </source>
</evidence>
<sequence length="435" mass="47545">MSSPSIAAPTRSAQKHFLRSSTTANTGKRKREVLDDVGATRPRKRKTQQTIKLTRAAVKSLPVAVKDGSLHAWIQTGSISNSPVMSSSDNSSAQQRSRTASGLSRQSSRTTLTKSSNSSAYSNDFVRILIDHGIYGPSEGSHPQNLREIEERLARSRASVSEIRDEEFDDYRRGHYEALNEAAVIANFLKRFPDDPDKNYTAQNVTFHTDFVPLAPNIVPLKPDFFSGVKVQEIAIPVYKKLEHYIESGGGTYPVLCNEFTEVKGPDGTEKTVLGQVVYDGAAGARAMHLMRSFGMKDVIPDGVARAFVTSVTGGSTMHYAAFLKPPKVPGAPPTYHTYPIGGAQPLASADQYRYSIQLYRNLRDMSFDMRREAIEMAHATLLARPTSVPRSVQGKRSNAEGPGTAQNRAARMLRRSRRGANAQVAGGEAGNGIM</sequence>
<organism evidence="2 3">
    <name type="scientific">Pseudocercospora musae</name>
    <dbReference type="NCBI Taxonomy" id="113226"/>
    <lineage>
        <taxon>Eukaryota</taxon>
        <taxon>Fungi</taxon>
        <taxon>Dikarya</taxon>
        <taxon>Ascomycota</taxon>
        <taxon>Pezizomycotina</taxon>
        <taxon>Dothideomycetes</taxon>
        <taxon>Dothideomycetidae</taxon>
        <taxon>Mycosphaerellales</taxon>
        <taxon>Mycosphaerellaceae</taxon>
        <taxon>Pseudocercospora</taxon>
    </lineage>
</organism>
<dbReference type="EMBL" id="LFZO01000748">
    <property type="protein sequence ID" value="KXS98284.1"/>
    <property type="molecule type" value="Genomic_DNA"/>
</dbReference>
<reference evidence="2 3" key="1">
    <citation type="submission" date="2015-07" db="EMBL/GenBank/DDBJ databases">
        <title>Comparative genomics of the Sigatoka disease complex on banana suggests a link between parallel evolutionary changes in Pseudocercospora fijiensis and Pseudocercospora eumusae and increased virulence on the banana host.</title>
        <authorList>
            <person name="Chang T.-C."/>
            <person name="Salvucci A."/>
            <person name="Crous P.W."/>
            <person name="Stergiopoulos I."/>
        </authorList>
    </citation>
    <scope>NUCLEOTIDE SEQUENCE [LARGE SCALE GENOMIC DNA]</scope>
    <source>
        <strain evidence="2 3">CBS 116634</strain>
    </source>
</reference>
<feature type="region of interest" description="Disordered" evidence="1">
    <location>
        <begin position="1"/>
        <end position="50"/>
    </location>
</feature>
<proteinExistence type="predicted"/>
<dbReference type="AlphaFoldDB" id="A0A139H776"/>
<dbReference type="Proteomes" id="UP000073492">
    <property type="component" value="Unassembled WGS sequence"/>
</dbReference>
<evidence type="ECO:0000313" key="2">
    <source>
        <dbReference type="EMBL" id="KXS98284.1"/>
    </source>
</evidence>
<name>A0A139H776_9PEZI</name>
<gene>
    <name evidence="2" type="ORF">AC579_1415</name>
</gene>
<comment type="caution">
    <text evidence="2">The sequence shown here is derived from an EMBL/GenBank/DDBJ whole genome shotgun (WGS) entry which is preliminary data.</text>
</comment>
<evidence type="ECO:0000313" key="3">
    <source>
        <dbReference type="Proteomes" id="UP000073492"/>
    </source>
</evidence>
<dbReference type="STRING" id="113226.A0A139H776"/>
<keyword evidence="3" id="KW-1185">Reference proteome</keyword>